<organism evidence="11 12">
    <name type="scientific">Acidisoma silvae</name>
    <dbReference type="NCBI Taxonomy" id="2802396"/>
    <lineage>
        <taxon>Bacteria</taxon>
        <taxon>Pseudomonadati</taxon>
        <taxon>Pseudomonadota</taxon>
        <taxon>Alphaproteobacteria</taxon>
        <taxon>Acetobacterales</taxon>
        <taxon>Acidocellaceae</taxon>
        <taxon>Acidisoma</taxon>
    </lineage>
</organism>
<feature type="transmembrane region" description="Helical" evidence="9">
    <location>
        <begin position="354"/>
        <end position="371"/>
    </location>
</feature>
<comment type="caution">
    <text evidence="11">The sequence shown here is derived from an EMBL/GenBank/DDBJ whole genome shotgun (WGS) entry which is preliminary data.</text>
</comment>
<feature type="transmembrane region" description="Helical" evidence="9">
    <location>
        <begin position="505"/>
        <end position="524"/>
    </location>
</feature>
<dbReference type="Pfam" id="PF02653">
    <property type="entry name" value="BPD_transp_2"/>
    <property type="match status" value="2"/>
</dbReference>
<reference evidence="11" key="1">
    <citation type="journal article" date="2021" name="Microorganisms">
        <title>Acidisoma silvae sp. nov. and Acidisomacellulosilytica sp. nov., Two Acidophilic Bacteria Isolated from Decaying Wood, Hydrolyzing Cellulose and Producing Poly-3-hydroxybutyrate.</title>
        <authorList>
            <person name="Mieszkin S."/>
            <person name="Pouder E."/>
            <person name="Uroz S."/>
            <person name="Simon-Colin C."/>
            <person name="Alain K."/>
        </authorList>
    </citation>
    <scope>NUCLEOTIDE SEQUENCE</scope>
    <source>
        <strain evidence="11">HW T2.11</strain>
    </source>
</reference>
<proteinExistence type="predicted"/>
<dbReference type="AlphaFoldDB" id="A0A963YW26"/>
<gene>
    <name evidence="11" type="ORF">ASILVAE211_22720</name>
</gene>
<keyword evidence="3" id="KW-1003">Cell membrane</keyword>
<sequence length="922" mass="95547">MQQVLEYTLLGLSSGGAYALVALGLVAVYRGTGVVNFAQAAIGMASTYAFWKLHDHAGVGLWPAIALGLVTGLALSIAFYAFVGRRLVGASVTTKTLVTLGFLLMLQAIVRIIWTNQQEFVPSFLVPGGTVLFGTHVQYLSLLLVAVATILTAALTFLFERTKFGHVTTALQDSPMGAQALGFSPHPWGAAAWGISGVLAALAGILLLPITALSPGGLDSLVIPALGAALIAGFRRFWVALLIGLAAGIAQSVGIGLSVESGLAKSIPFIVTILALILSGRNLPGRGTIDAPRLFRVGSGRVSLAGLVLGVALVAIAIYSLPDFWSDTLALTAIFAVVGLSVVVTAGYAGQVSLLPLGLAGASVLFAAWLSQHGASLLLTLLGSMVLAGAAGLAIGHGAARLRGLGVTIATLALAAIIETWVFTSDFFINGVQGWTISSMTVVGVSFDNALYPRRFALLTWIVAIAAALAVAALRRSRAGRRILATRSNERAAAASGISVRQAKIAALAISAALAGLAGALLALQSGTVGGQRFGEGFAYSDSLAILSMTVLSGAGFIFGGILTGIFAPGGALAQLLSFGGTFNDWLALVLSLNMVFVLISEPDGVVAQILRVANLIPARVLASAAAILHWPSVDPCAVIPRQSGDLQAIAHGNGDSDADLAALVVSNLRVQYGDTTVVDDVSFTLEPGMVLGILGANGAGKSSLVDAITGFIPVRQGEVRVRGQNVTALPPHERVARGLTRTFQDHLLFEDLTVRENLETAAEPKDLKAYLLAPFGFARRRRQPSVLAAAEVAGVADLLETTVETLSLGWHARVTLARALAAKPAVLCLDEPAAALSPEARRHAIAVIRRAACELGIAVLLIEHNIDVILETCDAAIVMDAGRIIARGRPADVLRNPDVLRAYLGEPLESEPGDALEEIDA</sequence>
<dbReference type="CDD" id="cd06581">
    <property type="entry name" value="TM_PBP1_LivM_like"/>
    <property type="match status" value="1"/>
</dbReference>
<dbReference type="GO" id="GO:0005886">
    <property type="term" value="C:plasma membrane"/>
    <property type="evidence" value="ECO:0007669"/>
    <property type="project" value="UniProtKB-SubCell"/>
</dbReference>
<evidence type="ECO:0000256" key="7">
    <source>
        <dbReference type="ARBA" id="ARBA00022989"/>
    </source>
</evidence>
<keyword evidence="7 9" id="KW-1133">Transmembrane helix</keyword>
<feature type="transmembrane region" description="Helical" evidence="9">
    <location>
        <begin position="216"/>
        <end position="234"/>
    </location>
</feature>
<keyword evidence="5" id="KW-0547">Nucleotide-binding</keyword>
<evidence type="ECO:0000256" key="3">
    <source>
        <dbReference type="ARBA" id="ARBA00022475"/>
    </source>
</evidence>
<feature type="transmembrane region" description="Helical" evidence="9">
    <location>
        <begin position="95"/>
        <end position="114"/>
    </location>
</feature>
<dbReference type="PROSITE" id="PS50893">
    <property type="entry name" value="ABC_TRANSPORTER_2"/>
    <property type="match status" value="1"/>
</dbReference>
<dbReference type="InterPro" id="IPR043428">
    <property type="entry name" value="LivM-like"/>
</dbReference>
<feature type="transmembrane region" description="Helical" evidence="9">
    <location>
        <begin position="579"/>
        <end position="600"/>
    </location>
</feature>
<evidence type="ECO:0000256" key="8">
    <source>
        <dbReference type="ARBA" id="ARBA00023136"/>
    </source>
</evidence>
<evidence type="ECO:0000313" key="12">
    <source>
        <dbReference type="Proteomes" id="UP000708298"/>
    </source>
</evidence>
<feature type="transmembrane region" description="Helical" evidence="9">
    <location>
        <begin position="402"/>
        <end position="423"/>
    </location>
</feature>
<dbReference type="GO" id="GO:0016887">
    <property type="term" value="F:ATP hydrolysis activity"/>
    <property type="evidence" value="ECO:0007669"/>
    <property type="project" value="InterPro"/>
</dbReference>
<dbReference type="RefSeq" id="WP_227323663.1">
    <property type="nucleotide sequence ID" value="NZ_JAESVB010000021.1"/>
</dbReference>
<evidence type="ECO:0000256" key="5">
    <source>
        <dbReference type="ARBA" id="ARBA00022741"/>
    </source>
</evidence>
<keyword evidence="8 9" id="KW-0472">Membrane</keyword>
<dbReference type="GO" id="GO:0005524">
    <property type="term" value="F:ATP binding"/>
    <property type="evidence" value="ECO:0007669"/>
    <property type="project" value="UniProtKB-KW"/>
</dbReference>
<protein>
    <submittedName>
        <fullName evidence="11">ATP-binding cassette domain-containing protein</fullName>
    </submittedName>
</protein>
<dbReference type="Gene3D" id="3.40.50.300">
    <property type="entry name" value="P-loop containing nucleotide triphosphate hydrolases"/>
    <property type="match status" value="1"/>
</dbReference>
<dbReference type="InterPro" id="IPR003439">
    <property type="entry name" value="ABC_transporter-like_ATP-bd"/>
</dbReference>
<dbReference type="InterPro" id="IPR003593">
    <property type="entry name" value="AAA+_ATPase"/>
</dbReference>
<dbReference type="InterPro" id="IPR051120">
    <property type="entry name" value="ABC_AA/LPS_Transport"/>
</dbReference>
<dbReference type="Proteomes" id="UP000708298">
    <property type="component" value="Unassembled WGS sequence"/>
</dbReference>
<dbReference type="PANTHER" id="PTHR45772">
    <property type="entry name" value="CONSERVED COMPONENT OF ABC TRANSPORTER FOR NATURAL AMINO ACIDS-RELATED"/>
    <property type="match status" value="1"/>
</dbReference>
<evidence type="ECO:0000256" key="4">
    <source>
        <dbReference type="ARBA" id="ARBA00022692"/>
    </source>
</evidence>
<feature type="transmembrane region" description="Helical" evidence="9">
    <location>
        <begin position="328"/>
        <end position="347"/>
    </location>
</feature>
<keyword evidence="12" id="KW-1185">Reference proteome</keyword>
<comment type="subcellular location">
    <subcellularLocation>
        <location evidence="1">Cell membrane</location>
        <topology evidence="1">Multi-pass membrane protein</topology>
    </subcellularLocation>
</comment>
<evidence type="ECO:0000313" key="11">
    <source>
        <dbReference type="EMBL" id="MCB8878021.1"/>
    </source>
</evidence>
<feature type="transmembrane region" description="Helical" evidence="9">
    <location>
        <begin position="61"/>
        <end position="83"/>
    </location>
</feature>
<feature type="transmembrane region" description="Helical" evidence="9">
    <location>
        <begin position="7"/>
        <end position="29"/>
    </location>
</feature>
<name>A0A963YW26_9PROT</name>
<feature type="transmembrane region" description="Helical" evidence="9">
    <location>
        <begin position="239"/>
        <end position="257"/>
    </location>
</feature>
<keyword evidence="6 11" id="KW-0067">ATP-binding</keyword>
<evidence type="ECO:0000256" key="2">
    <source>
        <dbReference type="ARBA" id="ARBA00022448"/>
    </source>
</evidence>
<feature type="transmembrane region" description="Helical" evidence="9">
    <location>
        <begin position="263"/>
        <end position="281"/>
    </location>
</feature>
<dbReference type="InterPro" id="IPR032823">
    <property type="entry name" value="BCA_ABC_TP_C"/>
</dbReference>
<accession>A0A963YW26</accession>
<keyword evidence="4 9" id="KW-0812">Transmembrane</keyword>
<dbReference type="InterPro" id="IPR027417">
    <property type="entry name" value="P-loop_NTPase"/>
</dbReference>
<evidence type="ECO:0000256" key="1">
    <source>
        <dbReference type="ARBA" id="ARBA00004651"/>
    </source>
</evidence>
<evidence type="ECO:0000256" key="9">
    <source>
        <dbReference type="SAM" id="Phobius"/>
    </source>
</evidence>
<feature type="transmembrane region" description="Helical" evidence="9">
    <location>
        <begin position="456"/>
        <end position="474"/>
    </location>
</feature>
<evidence type="ECO:0000259" key="10">
    <source>
        <dbReference type="PROSITE" id="PS50893"/>
    </source>
</evidence>
<dbReference type="SUPFAM" id="SSF52540">
    <property type="entry name" value="P-loop containing nucleoside triphosphate hydrolases"/>
    <property type="match status" value="1"/>
</dbReference>
<dbReference type="InterPro" id="IPR001851">
    <property type="entry name" value="ABC_transp_permease"/>
</dbReference>
<feature type="transmembrane region" description="Helical" evidence="9">
    <location>
        <begin position="377"/>
        <end position="395"/>
    </location>
</feature>
<dbReference type="EMBL" id="JAESVB010000021">
    <property type="protein sequence ID" value="MCB8878021.1"/>
    <property type="molecule type" value="Genomic_DNA"/>
</dbReference>
<dbReference type="GO" id="GO:0015658">
    <property type="term" value="F:branched-chain amino acid transmembrane transporter activity"/>
    <property type="evidence" value="ECO:0007669"/>
    <property type="project" value="InterPro"/>
</dbReference>
<feature type="domain" description="ABC transporter" evidence="10">
    <location>
        <begin position="664"/>
        <end position="907"/>
    </location>
</feature>
<dbReference type="CDD" id="cd06582">
    <property type="entry name" value="TM_PBP1_LivH_like"/>
    <property type="match status" value="1"/>
</dbReference>
<dbReference type="SMART" id="SM00382">
    <property type="entry name" value="AAA"/>
    <property type="match status" value="1"/>
</dbReference>
<feature type="transmembrane region" description="Helical" evidence="9">
    <location>
        <begin position="190"/>
        <end position="210"/>
    </location>
</feature>
<keyword evidence="2" id="KW-0813">Transport</keyword>
<feature type="transmembrane region" description="Helical" evidence="9">
    <location>
        <begin position="544"/>
        <end position="567"/>
    </location>
</feature>
<dbReference type="Pfam" id="PF12399">
    <property type="entry name" value="BCA_ABC_TP_C"/>
    <property type="match status" value="1"/>
</dbReference>
<feature type="transmembrane region" description="Helical" evidence="9">
    <location>
        <begin position="302"/>
        <end position="322"/>
    </location>
</feature>
<reference evidence="11" key="2">
    <citation type="submission" date="2021-01" db="EMBL/GenBank/DDBJ databases">
        <authorList>
            <person name="Mieszkin S."/>
            <person name="Pouder E."/>
            <person name="Alain K."/>
        </authorList>
    </citation>
    <scope>NUCLEOTIDE SEQUENCE</scope>
    <source>
        <strain evidence="11">HW T2.11</strain>
    </source>
</reference>
<dbReference type="Pfam" id="PF00005">
    <property type="entry name" value="ABC_tran"/>
    <property type="match status" value="1"/>
</dbReference>
<feature type="transmembrane region" description="Helical" evidence="9">
    <location>
        <begin position="139"/>
        <end position="159"/>
    </location>
</feature>
<evidence type="ECO:0000256" key="6">
    <source>
        <dbReference type="ARBA" id="ARBA00022840"/>
    </source>
</evidence>
<dbReference type="PANTHER" id="PTHR45772:SF1">
    <property type="entry name" value="ABC TRANSPORTER ATP-BINDING PROTEIN"/>
    <property type="match status" value="1"/>
</dbReference>